<sequence length="93" mass="9866">MNTATSVRPNLLDSVYKFTDAFGDGGLASEIAPALNCAEVEALANLFRALGHTEIADVWVSEHLGGTGEDIEEHLEDASESSAERSPSTTDKD</sequence>
<feature type="compositionally biased region" description="Polar residues" evidence="1">
    <location>
        <begin position="80"/>
        <end position="93"/>
    </location>
</feature>
<gene>
    <name evidence="2" type="ORF">SAMEA2259716_02420</name>
</gene>
<organism evidence="2 3">
    <name type="scientific">Mycobacteroides abscessus subsp. massiliense</name>
    <dbReference type="NCBI Taxonomy" id="1962118"/>
    <lineage>
        <taxon>Bacteria</taxon>
        <taxon>Bacillati</taxon>
        <taxon>Actinomycetota</taxon>
        <taxon>Actinomycetes</taxon>
        <taxon>Mycobacteriales</taxon>
        <taxon>Mycobacteriaceae</taxon>
        <taxon>Mycobacteroides</taxon>
        <taxon>Mycobacteroides abscessus</taxon>
    </lineage>
</organism>
<dbReference type="AlphaFoldDB" id="A0A1U2D812"/>
<name>A0A1U2D812_9MYCO</name>
<proteinExistence type="predicted"/>
<dbReference type="Proteomes" id="UP000190074">
    <property type="component" value="Unassembled WGS sequence"/>
</dbReference>
<feature type="region of interest" description="Disordered" evidence="1">
    <location>
        <begin position="67"/>
        <end position="93"/>
    </location>
</feature>
<reference evidence="2 3" key="1">
    <citation type="submission" date="2016-11" db="EMBL/GenBank/DDBJ databases">
        <authorList>
            <consortium name="Pathogen Informatics"/>
        </authorList>
    </citation>
    <scope>NUCLEOTIDE SEQUENCE [LARGE SCALE GENOMIC DNA]</scope>
    <source>
        <strain evidence="2 3">911</strain>
    </source>
</reference>
<dbReference type="EMBL" id="FVGW01000004">
    <property type="protein sequence ID" value="SKM04543.1"/>
    <property type="molecule type" value="Genomic_DNA"/>
</dbReference>
<feature type="compositionally biased region" description="Acidic residues" evidence="1">
    <location>
        <begin position="69"/>
        <end position="79"/>
    </location>
</feature>
<evidence type="ECO:0000313" key="2">
    <source>
        <dbReference type="EMBL" id="SKM04543.1"/>
    </source>
</evidence>
<evidence type="ECO:0000256" key="1">
    <source>
        <dbReference type="SAM" id="MobiDB-lite"/>
    </source>
</evidence>
<accession>A0A1U2D812</accession>
<protein>
    <submittedName>
        <fullName evidence="2">Uncharacterized protein</fullName>
    </submittedName>
</protein>
<evidence type="ECO:0000313" key="3">
    <source>
        <dbReference type="Proteomes" id="UP000190074"/>
    </source>
</evidence>